<protein>
    <submittedName>
        <fullName evidence="3">Uncharacterized protein LOC102803129</fullName>
    </submittedName>
</protein>
<dbReference type="Proteomes" id="UP000694865">
    <property type="component" value="Unplaced"/>
</dbReference>
<dbReference type="GeneID" id="102803129"/>
<gene>
    <name evidence="3" type="primary">LOC102803129</name>
</gene>
<accession>A0ABM0MSN9</accession>
<feature type="region of interest" description="Disordered" evidence="1">
    <location>
        <begin position="54"/>
        <end position="106"/>
    </location>
</feature>
<dbReference type="RefSeq" id="XP_006823030.1">
    <property type="nucleotide sequence ID" value="XM_006822967.1"/>
</dbReference>
<sequence length="106" mass="12857">MTKSDEEKLDTFLHKALRRILKIHWPMRITNQTISEIVKKNRQWKWIGENRFNMSTSRQKKRGKTDKNWRRTVEKKGNQWGYKIEAEVAPQDRDAGPILHQETRKR</sequence>
<keyword evidence="2" id="KW-1185">Reference proteome</keyword>
<organism evidence="2 3">
    <name type="scientific">Saccoglossus kowalevskii</name>
    <name type="common">Acorn worm</name>
    <dbReference type="NCBI Taxonomy" id="10224"/>
    <lineage>
        <taxon>Eukaryota</taxon>
        <taxon>Metazoa</taxon>
        <taxon>Hemichordata</taxon>
        <taxon>Enteropneusta</taxon>
        <taxon>Harrimaniidae</taxon>
        <taxon>Saccoglossus</taxon>
    </lineage>
</organism>
<evidence type="ECO:0000313" key="3">
    <source>
        <dbReference type="RefSeq" id="XP_006823030.1"/>
    </source>
</evidence>
<evidence type="ECO:0000313" key="2">
    <source>
        <dbReference type="Proteomes" id="UP000694865"/>
    </source>
</evidence>
<reference evidence="3" key="1">
    <citation type="submission" date="2025-08" db="UniProtKB">
        <authorList>
            <consortium name="RefSeq"/>
        </authorList>
    </citation>
    <scope>IDENTIFICATION</scope>
    <source>
        <tissue evidence="3">Testes</tissue>
    </source>
</reference>
<feature type="compositionally biased region" description="Basic and acidic residues" evidence="1">
    <location>
        <begin position="65"/>
        <end position="77"/>
    </location>
</feature>
<feature type="compositionally biased region" description="Basic and acidic residues" evidence="1">
    <location>
        <begin position="84"/>
        <end position="95"/>
    </location>
</feature>
<name>A0ABM0MSN9_SACKO</name>
<proteinExistence type="predicted"/>
<evidence type="ECO:0000256" key="1">
    <source>
        <dbReference type="SAM" id="MobiDB-lite"/>
    </source>
</evidence>